<dbReference type="AlphaFoldDB" id="A0A5J5BRY0"/>
<feature type="region of interest" description="Disordered" evidence="1">
    <location>
        <begin position="118"/>
        <end position="164"/>
    </location>
</feature>
<evidence type="ECO:0000313" key="2">
    <source>
        <dbReference type="EMBL" id="KAA8544472.1"/>
    </source>
</evidence>
<protein>
    <submittedName>
        <fullName evidence="2">Uncharacterized protein</fullName>
    </submittedName>
</protein>
<name>A0A5J5BRY0_9ASTE</name>
<proteinExistence type="predicted"/>
<organism evidence="2 3">
    <name type="scientific">Nyssa sinensis</name>
    <dbReference type="NCBI Taxonomy" id="561372"/>
    <lineage>
        <taxon>Eukaryota</taxon>
        <taxon>Viridiplantae</taxon>
        <taxon>Streptophyta</taxon>
        <taxon>Embryophyta</taxon>
        <taxon>Tracheophyta</taxon>
        <taxon>Spermatophyta</taxon>
        <taxon>Magnoliopsida</taxon>
        <taxon>eudicotyledons</taxon>
        <taxon>Gunneridae</taxon>
        <taxon>Pentapetalae</taxon>
        <taxon>asterids</taxon>
        <taxon>Cornales</taxon>
        <taxon>Nyssaceae</taxon>
        <taxon>Nyssa</taxon>
    </lineage>
</organism>
<evidence type="ECO:0000256" key="1">
    <source>
        <dbReference type="SAM" id="MobiDB-lite"/>
    </source>
</evidence>
<keyword evidence="3" id="KW-1185">Reference proteome</keyword>
<reference evidence="2 3" key="1">
    <citation type="submission" date="2019-09" db="EMBL/GenBank/DDBJ databases">
        <title>A chromosome-level genome assembly of the Chinese tupelo Nyssa sinensis.</title>
        <authorList>
            <person name="Yang X."/>
            <person name="Kang M."/>
            <person name="Yang Y."/>
            <person name="Xiong H."/>
            <person name="Wang M."/>
            <person name="Zhang Z."/>
            <person name="Wang Z."/>
            <person name="Wu H."/>
            <person name="Ma T."/>
            <person name="Liu J."/>
            <person name="Xi Z."/>
        </authorList>
    </citation>
    <scope>NUCLEOTIDE SEQUENCE [LARGE SCALE GENOMIC DNA]</scope>
    <source>
        <strain evidence="2">J267</strain>
        <tissue evidence="2">Leaf</tissue>
    </source>
</reference>
<dbReference type="Proteomes" id="UP000325577">
    <property type="component" value="Linkage Group LG11"/>
</dbReference>
<evidence type="ECO:0000313" key="3">
    <source>
        <dbReference type="Proteomes" id="UP000325577"/>
    </source>
</evidence>
<dbReference type="EMBL" id="CM018034">
    <property type="protein sequence ID" value="KAA8544472.1"/>
    <property type="molecule type" value="Genomic_DNA"/>
</dbReference>
<sequence length="213" mass="24222">MEKLVARAPFVFPLVSGFPNDPQPINHERADEVYKDDQSLHTLKFDERKPRERFNNGSLKTLGEIVKEISVGHSSKDFEDKVHSREVNPNPITRKRKMMAQIFPSKFRALSVKLTKEAACDEEEEERENGSGGRNIEGNVLTQEPKKDHTEELPSTQSNDVLIGAGKEQFWDAFSEKNVKIPEETHRSLRTIDAQMREALEGVVGGETERVHT</sequence>
<gene>
    <name evidence="2" type="ORF">F0562_022488</name>
</gene>
<accession>A0A5J5BRY0</accession>